<evidence type="ECO:0000313" key="4">
    <source>
        <dbReference type="EMBL" id="MFC5296312.1"/>
    </source>
</evidence>
<dbReference type="CDD" id="cd07989">
    <property type="entry name" value="LPLAT_AGPAT-like"/>
    <property type="match status" value="1"/>
</dbReference>
<protein>
    <submittedName>
        <fullName evidence="4">Lysophospholipid acyltransferase family protein</fullName>
    </submittedName>
</protein>
<keyword evidence="2 4" id="KW-0012">Acyltransferase</keyword>
<dbReference type="GeneID" id="303296733"/>
<evidence type="ECO:0000256" key="1">
    <source>
        <dbReference type="ARBA" id="ARBA00022679"/>
    </source>
</evidence>
<dbReference type="SUPFAM" id="SSF69593">
    <property type="entry name" value="Glycerol-3-phosphate (1)-acyltransferase"/>
    <property type="match status" value="1"/>
</dbReference>
<reference evidence="5" key="1">
    <citation type="journal article" date="2019" name="Int. J. Syst. Evol. Microbiol.">
        <title>The Global Catalogue of Microorganisms (GCM) 10K type strain sequencing project: providing services to taxonomists for standard genome sequencing and annotation.</title>
        <authorList>
            <consortium name="The Broad Institute Genomics Platform"/>
            <consortium name="The Broad Institute Genome Sequencing Center for Infectious Disease"/>
            <person name="Wu L."/>
            <person name="Ma J."/>
        </authorList>
    </citation>
    <scope>NUCLEOTIDE SEQUENCE [LARGE SCALE GENOMIC DNA]</scope>
    <source>
        <strain evidence="5">CGMCC 1.16455</strain>
    </source>
</reference>
<dbReference type="Pfam" id="PF01553">
    <property type="entry name" value="Acyltransferase"/>
    <property type="match status" value="1"/>
</dbReference>
<evidence type="ECO:0000259" key="3">
    <source>
        <dbReference type="SMART" id="SM00563"/>
    </source>
</evidence>
<evidence type="ECO:0000256" key="2">
    <source>
        <dbReference type="ARBA" id="ARBA00023315"/>
    </source>
</evidence>
<dbReference type="GO" id="GO:0016746">
    <property type="term" value="F:acyltransferase activity"/>
    <property type="evidence" value="ECO:0007669"/>
    <property type="project" value="UniProtKB-KW"/>
</dbReference>
<dbReference type="Proteomes" id="UP001595937">
    <property type="component" value="Unassembled WGS sequence"/>
</dbReference>
<keyword evidence="1" id="KW-0808">Transferase</keyword>
<dbReference type="InterPro" id="IPR002123">
    <property type="entry name" value="Plipid/glycerol_acylTrfase"/>
</dbReference>
<gene>
    <name evidence="4" type="ORF">ACFPK8_02220</name>
</gene>
<evidence type="ECO:0000313" key="5">
    <source>
        <dbReference type="Proteomes" id="UP001595937"/>
    </source>
</evidence>
<sequence>MLYELAKPVVMAISRVLWNPTIRGVENVPESGPVILASNHLAYCDTVFLPGQIRRTVHTLGKSDIFSGRSLPQRIGARIMRGLHVMPVDRSGGSAARSALDAGVAVLEAGGILGIYPEGTRSPDGRLYRGKTGVARIALATGAPIVPVAMVGAHEAQRGRRFFPRRRPQITAVLGEPLLARDLASAWEGADQSALLRGVTETVMERIQELSGQERSEEYSADVKRRLRAAAEGGRAPARRDISR</sequence>
<proteinExistence type="predicted"/>
<keyword evidence="5" id="KW-1185">Reference proteome</keyword>
<dbReference type="PANTHER" id="PTHR10434:SF11">
    <property type="entry name" value="1-ACYL-SN-GLYCEROL-3-PHOSPHATE ACYLTRANSFERASE"/>
    <property type="match status" value="1"/>
</dbReference>
<feature type="domain" description="Phospholipid/glycerol acyltransferase" evidence="3">
    <location>
        <begin position="34"/>
        <end position="153"/>
    </location>
</feature>
<accession>A0ABW0FA41</accession>
<dbReference type="EMBL" id="JBHSLN010000011">
    <property type="protein sequence ID" value="MFC5296312.1"/>
    <property type="molecule type" value="Genomic_DNA"/>
</dbReference>
<dbReference type="PANTHER" id="PTHR10434">
    <property type="entry name" value="1-ACYL-SN-GLYCEROL-3-PHOSPHATE ACYLTRANSFERASE"/>
    <property type="match status" value="1"/>
</dbReference>
<organism evidence="4 5">
    <name type="scientific">Brachybacterium tyrofermentans</name>
    <dbReference type="NCBI Taxonomy" id="47848"/>
    <lineage>
        <taxon>Bacteria</taxon>
        <taxon>Bacillati</taxon>
        <taxon>Actinomycetota</taxon>
        <taxon>Actinomycetes</taxon>
        <taxon>Micrococcales</taxon>
        <taxon>Dermabacteraceae</taxon>
        <taxon>Brachybacterium</taxon>
    </lineage>
</organism>
<dbReference type="RefSeq" id="WP_343923178.1">
    <property type="nucleotide sequence ID" value="NZ_BAAAIR010000032.1"/>
</dbReference>
<name>A0ABW0FA41_9MICO</name>
<dbReference type="SMART" id="SM00563">
    <property type="entry name" value="PlsC"/>
    <property type="match status" value="1"/>
</dbReference>
<comment type="caution">
    <text evidence="4">The sequence shown here is derived from an EMBL/GenBank/DDBJ whole genome shotgun (WGS) entry which is preliminary data.</text>
</comment>